<comment type="similarity">
    <text evidence="1 4 5">Belongs to the bacterial ribosomal protein bL17 family.</text>
</comment>
<gene>
    <name evidence="4" type="primary">rplQ</name>
    <name evidence="6" type="ORF">A3D53_02655</name>
</gene>
<reference evidence="6 7" key="1">
    <citation type="journal article" date="2016" name="Nat. Commun.">
        <title>Thousands of microbial genomes shed light on interconnected biogeochemical processes in an aquifer system.</title>
        <authorList>
            <person name="Anantharaman K."/>
            <person name="Brown C.T."/>
            <person name="Hug L.A."/>
            <person name="Sharon I."/>
            <person name="Castelle C.J."/>
            <person name="Probst A.J."/>
            <person name="Thomas B.C."/>
            <person name="Singh A."/>
            <person name="Wilkins M.J."/>
            <person name="Karaoz U."/>
            <person name="Brodie E.L."/>
            <person name="Williams K.H."/>
            <person name="Hubbard S.S."/>
            <person name="Banfield J.F."/>
        </authorList>
    </citation>
    <scope>NUCLEOTIDE SEQUENCE [LARGE SCALE GENOMIC DNA]</scope>
</reference>
<dbReference type="InterPro" id="IPR036373">
    <property type="entry name" value="Ribosomal_bL17_sf"/>
</dbReference>
<dbReference type="SUPFAM" id="SSF64263">
    <property type="entry name" value="Prokaryotic ribosomal protein L17"/>
    <property type="match status" value="1"/>
</dbReference>
<evidence type="ECO:0000313" key="6">
    <source>
        <dbReference type="EMBL" id="OGH69219.1"/>
    </source>
</evidence>
<proteinExistence type="inferred from homology"/>
<dbReference type="Proteomes" id="UP000176413">
    <property type="component" value="Unassembled WGS sequence"/>
</dbReference>
<keyword evidence="2 4" id="KW-0689">Ribosomal protein</keyword>
<comment type="caution">
    <text evidence="6">The sequence shown here is derived from an EMBL/GenBank/DDBJ whole genome shotgun (WGS) entry which is preliminary data.</text>
</comment>
<evidence type="ECO:0000256" key="1">
    <source>
        <dbReference type="ARBA" id="ARBA00008777"/>
    </source>
</evidence>
<dbReference type="GO" id="GO:0003735">
    <property type="term" value="F:structural constituent of ribosome"/>
    <property type="evidence" value="ECO:0007669"/>
    <property type="project" value="InterPro"/>
</dbReference>
<dbReference type="Gene3D" id="3.90.1030.10">
    <property type="entry name" value="Ribosomal protein L17"/>
    <property type="match status" value="1"/>
</dbReference>
<dbReference type="HAMAP" id="MF_01368">
    <property type="entry name" value="Ribosomal_bL17"/>
    <property type="match status" value="1"/>
</dbReference>
<dbReference type="NCBIfam" id="TIGR00059">
    <property type="entry name" value="L17"/>
    <property type="match status" value="1"/>
</dbReference>
<dbReference type="InterPro" id="IPR000456">
    <property type="entry name" value="Ribosomal_bL17"/>
</dbReference>
<comment type="subunit">
    <text evidence="4">Part of the 50S ribosomal subunit. Contacts protein L32.</text>
</comment>
<sequence length="116" mass="13137">MRHQKRKVTLSRAAPARNALLTHLAESLILYEKIRTTKAKAKAVRSVVERMITKSKKNTLAARRDLIALLDTQNAAKKLMEELGPRYKDRAGGYTRMTMLENRKGDGAEEAIIEFV</sequence>
<dbReference type="PROSITE" id="PS01167">
    <property type="entry name" value="RIBOSOMAL_L17"/>
    <property type="match status" value="1"/>
</dbReference>
<dbReference type="AlphaFoldDB" id="A0A1F6MC77"/>
<dbReference type="EMBL" id="MFQA01000010">
    <property type="protein sequence ID" value="OGH69219.1"/>
    <property type="molecule type" value="Genomic_DNA"/>
</dbReference>
<dbReference type="Pfam" id="PF01196">
    <property type="entry name" value="Ribosomal_L17"/>
    <property type="match status" value="1"/>
</dbReference>
<accession>A0A1F6MC77</accession>
<protein>
    <recommendedName>
        <fullName evidence="4">Large ribosomal subunit protein bL17</fullName>
    </recommendedName>
</protein>
<evidence type="ECO:0000256" key="3">
    <source>
        <dbReference type="ARBA" id="ARBA00023274"/>
    </source>
</evidence>
<dbReference type="GO" id="GO:0006412">
    <property type="term" value="P:translation"/>
    <property type="evidence" value="ECO:0007669"/>
    <property type="project" value="UniProtKB-UniRule"/>
</dbReference>
<evidence type="ECO:0000256" key="4">
    <source>
        <dbReference type="HAMAP-Rule" id="MF_01368"/>
    </source>
</evidence>
<keyword evidence="3 4" id="KW-0687">Ribonucleoprotein</keyword>
<dbReference type="PANTHER" id="PTHR14413">
    <property type="entry name" value="RIBOSOMAL PROTEIN L17"/>
    <property type="match status" value="1"/>
</dbReference>
<name>A0A1F6MC77_9BACT</name>
<dbReference type="GO" id="GO:0022625">
    <property type="term" value="C:cytosolic large ribosomal subunit"/>
    <property type="evidence" value="ECO:0007669"/>
    <property type="project" value="TreeGrafter"/>
</dbReference>
<dbReference type="PANTHER" id="PTHR14413:SF16">
    <property type="entry name" value="LARGE RIBOSOMAL SUBUNIT PROTEIN BL17M"/>
    <property type="match status" value="1"/>
</dbReference>
<dbReference type="InterPro" id="IPR047859">
    <property type="entry name" value="Ribosomal_bL17_CS"/>
</dbReference>
<evidence type="ECO:0000313" key="7">
    <source>
        <dbReference type="Proteomes" id="UP000176413"/>
    </source>
</evidence>
<evidence type="ECO:0000256" key="2">
    <source>
        <dbReference type="ARBA" id="ARBA00022980"/>
    </source>
</evidence>
<organism evidence="6 7">
    <name type="scientific">Candidatus Magasanikbacteria bacterium RIFCSPHIGHO2_02_FULL_45_10</name>
    <dbReference type="NCBI Taxonomy" id="1798679"/>
    <lineage>
        <taxon>Bacteria</taxon>
        <taxon>Candidatus Magasanikiibacteriota</taxon>
    </lineage>
</organism>
<evidence type="ECO:0000256" key="5">
    <source>
        <dbReference type="RuleBase" id="RU000660"/>
    </source>
</evidence>